<dbReference type="EMBL" id="FNND01000004">
    <property type="protein sequence ID" value="SDW83620.1"/>
    <property type="molecule type" value="Genomic_DNA"/>
</dbReference>
<dbReference type="RefSeq" id="WP_040357403.1">
    <property type="nucleotide sequence ID" value="NZ_FNND01000004.1"/>
</dbReference>
<keyword evidence="3" id="KW-1185">Reference proteome</keyword>
<evidence type="ECO:0000313" key="2">
    <source>
        <dbReference type="EMBL" id="SDW83620.1"/>
    </source>
</evidence>
<dbReference type="GeneID" id="85017285"/>
<protein>
    <submittedName>
        <fullName evidence="2">CarboxypepD_reg-like domain-containing protein</fullName>
    </submittedName>
</protein>
<dbReference type="Pfam" id="PF13715">
    <property type="entry name" value="CarbopepD_reg_2"/>
    <property type="match status" value="1"/>
</dbReference>
<feature type="signal peptide" evidence="1">
    <location>
        <begin position="1"/>
        <end position="22"/>
    </location>
</feature>
<dbReference type="Gene3D" id="2.60.40.1120">
    <property type="entry name" value="Carboxypeptidase-like, regulatory domain"/>
    <property type="match status" value="1"/>
</dbReference>
<dbReference type="AlphaFoldDB" id="A0A1H2WSK3"/>
<evidence type="ECO:0000313" key="3">
    <source>
        <dbReference type="Proteomes" id="UP000182771"/>
    </source>
</evidence>
<sequence>MMELFKRLCMLSLLFISSWSYAQTRVSGQVVDEQGEPVPFASVLFKNTKVGTACDENGKFSLYTQKNYNTLEVSSVGFTTKEITLLKRESTGLKIVLTEGEMLDEVVIVQKPTKFLSKKENPAYPILQKIWANKHKNSLTTSKSYEYKRYESVEMGLNNLDTVFLKKSMKKEYGNIRELLSSREIGDHYSLPMFLREEVSKVYGDNTHSLTRTDIEGERTQGVMQTGFGMERFTRNFRDFDIYDNSFYFLDKAFVSPLSEYGYGVYAYVLNDSIVRDGRKLYSIYFFPKEDQDLLFKGNFSVDSQTYAIASIQMFTIKEASLNFVRNLSIEKNFTVNDSLILPKSDYYEGDFTVLSKSDEEKGLYVKKRILYSDFVLDQPKEEAFYLTKIEKYKSNQFAQDKPYWDDLSQTHSSLGETQELIKKVSDNKRIKGISNGLNILSSGYIPVGRYFQIGSIWESFSNNDIEGNRFRRMGARSFMSNDDRFRTYLYGAYGIKDKKFKGGISGQYLVIPKIRMTIGGLYQDDYVQLGTYLQSNEAEMDLKNASNFLFSRGENYFVTRNKRVLGMVDFGLMKSNLHLTLSGSYQQMKSADPERFSIGYRMPSGEVLHQYSDAYASLSITYTPRRNVYGYGVEQFFGKNIFPTYRIKYTQAFSGIRNSIFDYSRLEAFVHHPIPLWNIGIFHPMIEVGKVFGTVPLPFLTPTPANQAYGTSRFALNRTFQLLNYYDFVTDAYMNVYLEHHFNGLIFNRIPLLKKTKWRSLILARMAYGTLSEENRAVSASNIAYNPPEKIYWEYGFGIENIGIKNLRPIRVDFIWRNAFSSHNGLDNPYFGVRFAVRPEF</sequence>
<proteinExistence type="predicted"/>
<gene>
    <name evidence="2" type="ORF">SAMN05444420_104194</name>
</gene>
<feature type="chain" id="PRO_5028798525" evidence="1">
    <location>
        <begin position="23"/>
        <end position="842"/>
    </location>
</feature>
<accession>A0A1H2WSK3</accession>
<organism evidence="2 3">
    <name type="scientific">Capnocytophaga granulosa</name>
    <dbReference type="NCBI Taxonomy" id="45242"/>
    <lineage>
        <taxon>Bacteria</taxon>
        <taxon>Pseudomonadati</taxon>
        <taxon>Bacteroidota</taxon>
        <taxon>Flavobacteriia</taxon>
        <taxon>Flavobacteriales</taxon>
        <taxon>Flavobacteriaceae</taxon>
        <taxon>Capnocytophaga</taxon>
    </lineage>
</organism>
<reference evidence="2 3" key="1">
    <citation type="submission" date="2016-10" db="EMBL/GenBank/DDBJ databases">
        <authorList>
            <person name="Varghese N."/>
            <person name="Submissions S."/>
        </authorList>
    </citation>
    <scope>NUCLEOTIDE SEQUENCE [LARGE SCALE GENOMIC DNA]</scope>
    <source>
        <strain evidence="2 3">DSM 11449</strain>
    </source>
</reference>
<name>A0A1H2WSK3_9FLAO</name>
<dbReference type="OrthoDB" id="983143at2"/>
<dbReference type="InterPro" id="IPR043741">
    <property type="entry name" value="DUF5686"/>
</dbReference>
<dbReference type="SUPFAM" id="SSF49464">
    <property type="entry name" value="Carboxypeptidase regulatory domain-like"/>
    <property type="match status" value="1"/>
</dbReference>
<comment type="caution">
    <text evidence="2">The sequence shown here is derived from an EMBL/GenBank/DDBJ whole genome shotgun (WGS) entry which is preliminary data.</text>
</comment>
<dbReference type="Proteomes" id="UP000182771">
    <property type="component" value="Unassembled WGS sequence"/>
</dbReference>
<keyword evidence="1" id="KW-0732">Signal</keyword>
<dbReference type="InterPro" id="IPR008969">
    <property type="entry name" value="CarboxyPept-like_regulatory"/>
</dbReference>
<evidence type="ECO:0000256" key="1">
    <source>
        <dbReference type="SAM" id="SignalP"/>
    </source>
</evidence>
<dbReference type="Pfam" id="PF18939">
    <property type="entry name" value="DUF5686"/>
    <property type="match status" value="1"/>
</dbReference>